<dbReference type="Proteomes" id="UP000324800">
    <property type="component" value="Unassembled WGS sequence"/>
</dbReference>
<name>A0A5J4T3Y3_9EUKA</name>
<feature type="non-terminal residue" evidence="1">
    <location>
        <position position="101"/>
    </location>
</feature>
<protein>
    <submittedName>
        <fullName evidence="1">Uncharacterized protein</fullName>
    </submittedName>
</protein>
<organism evidence="1 2">
    <name type="scientific">Streblomastix strix</name>
    <dbReference type="NCBI Taxonomy" id="222440"/>
    <lineage>
        <taxon>Eukaryota</taxon>
        <taxon>Metamonada</taxon>
        <taxon>Preaxostyla</taxon>
        <taxon>Oxymonadida</taxon>
        <taxon>Streblomastigidae</taxon>
        <taxon>Streblomastix</taxon>
    </lineage>
</organism>
<reference evidence="1 2" key="1">
    <citation type="submission" date="2019-03" db="EMBL/GenBank/DDBJ databases">
        <title>Single cell metagenomics reveals metabolic interactions within the superorganism composed of flagellate Streblomastix strix and complex community of Bacteroidetes bacteria on its surface.</title>
        <authorList>
            <person name="Treitli S.C."/>
            <person name="Kolisko M."/>
            <person name="Husnik F."/>
            <person name="Keeling P."/>
            <person name="Hampl V."/>
        </authorList>
    </citation>
    <scope>NUCLEOTIDE SEQUENCE [LARGE SCALE GENOMIC DNA]</scope>
    <source>
        <strain evidence="1">ST1C</strain>
    </source>
</reference>
<dbReference type="AlphaFoldDB" id="A0A5J4T3Y3"/>
<evidence type="ECO:0000313" key="2">
    <source>
        <dbReference type="Proteomes" id="UP000324800"/>
    </source>
</evidence>
<proteinExistence type="predicted"/>
<accession>A0A5J4T3Y3</accession>
<dbReference type="EMBL" id="SNRW01038635">
    <property type="protein sequence ID" value="KAA6353159.1"/>
    <property type="molecule type" value="Genomic_DNA"/>
</dbReference>
<comment type="caution">
    <text evidence="1">The sequence shown here is derived from an EMBL/GenBank/DDBJ whole genome shotgun (WGS) entry which is preliminary data.</text>
</comment>
<gene>
    <name evidence="1" type="ORF">EZS28_051314</name>
</gene>
<sequence>MEAALDGLGSSKPRGTVSQLQAVMQQSTITIIPRLIQDLESDKTNLHVPALRELLNIVVDNQNSKDLTLKYKLIPLMNKFSENIEKNDEFVLSTTIQHVIG</sequence>
<evidence type="ECO:0000313" key="1">
    <source>
        <dbReference type="EMBL" id="KAA6353159.1"/>
    </source>
</evidence>